<feature type="compositionally biased region" description="Low complexity" evidence="1">
    <location>
        <begin position="180"/>
        <end position="191"/>
    </location>
</feature>
<evidence type="ECO:0000256" key="1">
    <source>
        <dbReference type="SAM" id="MobiDB-lite"/>
    </source>
</evidence>
<evidence type="ECO:0000313" key="2">
    <source>
        <dbReference type="EMBL" id="KAH6673906.1"/>
    </source>
</evidence>
<feature type="region of interest" description="Disordered" evidence="1">
    <location>
        <begin position="180"/>
        <end position="243"/>
    </location>
</feature>
<name>A0A9P8V4Z2_9PEZI</name>
<dbReference type="Proteomes" id="UP000770015">
    <property type="component" value="Unassembled WGS sequence"/>
</dbReference>
<accession>A0A9P8V4Z2</accession>
<proteinExistence type="predicted"/>
<dbReference type="Gene3D" id="1.20.1280.140">
    <property type="match status" value="1"/>
</dbReference>
<keyword evidence="3" id="KW-1185">Reference proteome</keyword>
<reference evidence="2" key="1">
    <citation type="journal article" date="2021" name="Nat. Commun.">
        <title>Genetic determinants of endophytism in the Arabidopsis root mycobiome.</title>
        <authorList>
            <person name="Mesny F."/>
            <person name="Miyauchi S."/>
            <person name="Thiergart T."/>
            <person name="Pickel B."/>
            <person name="Atanasova L."/>
            <person name="Karlsson M."/>
            <person name="Huettel B."/>
            <person name="Barry K.W."/>
            <person name="Haridas S."/>
            <person name="Chen C."/>
            <person name="Bauer D."/>
            <person name="Andreopoulos W."/>
            <person name="Pangilinan J."/>
            <person name="LaButti K."/>
            <person name="Riley R."/>
            <person name="Lipzen A."/>
            <person name="Clum A."/>
            <person name="Drula E."/>
            <person name="Henrissat B."/>
            <person name="Kohler A."/>
            <person name="Grigoriev I.V."/>
            <person name="Martin F.M."/>
            <person name="Hacquard S."/>
        </authorList>
    </citation>
    <scope>NUCLEOTIDE SEQUENCE</scope>
    <source>
        <strain evidence="2">MPI-SDFR-AT-0117</strain>
    </source>
</reference>
<dbReference type="InterPro" id="IPR021054">
    <property type="entry name" value="Cell_wall_mannoprotein_1"/>
</dbReference>
<dbReference type="Pfam" id="PF12296">
    <property type="entry name" value="HsbA"/>
    <property type="match status" value="1"/>
</dbReference>
<protein>
    <submittedName>
        <fullName evidence="2">Uncharacterized protein</fullName>
    </submittedName>
</protein>
<dbReference type="GO" id="GO:0005576">
    <property type="term" value="C:extracellular region"/>
    <property type="evidence" value="ECO:0007669"/>
    <property type="project" value="TreeGrafter"/>
</dbReference>
<evidence type="ECO:0000313" key="3">
    <source>
        <dbReference type="Proteomes" id="UP000770015"/>
    </source>
</evidence>
<organism evidence="2 3">
    <name type="scientific">Plectosphaerella plurivora</name>
    <dbReference type="NCBI Taxonomy" id="936078"/>
    <lineage>
        <taxon>Eukaryota</taxon>
        <taxon>Fungi</taxon>
        <taxon>Dikarya</taxon>
        <taxon>Ascomycota</taxon>
        <taxon>Pezizomycotina</taxon>
        <taxon>Sordariomycetes</taxon>
        <taxon>Hypocreomycetidae</taxon>
        <taxon>Glomerellales</taxon>
        <taxon>Plectosphaerellaceae</taxon>
        <taxon>Plectosphaerella</taxon>
    </lineage>
</organism>
<dbReference type="EMBL" id="JAGSXJ010000026">
    <property type="protein sequence ID" value="KAH6673906.1"/>
    <property type="molecule type" value="Genomic_DNA"/>
</dbReference>
<comment type="caution">
    <text evidence="2">The sequence shown here is derived from an EMBL/GenBank/DDBJ whole genome shotgun (WGS) entry which is preliminary data.</text>
</comment>
<feature type="compositionally biased region" description="Polar residues" evidence="1">
    <location>
        <begin position="212"/>
        <end position="225"/>
    </location>
</feature>
<gene>
    <name evidence="2" type="ORF">F5X68DRAFT_235566</name>
</gene>
<dbReference type="AlphaFoldDB" id="A0A9P8V4Z2"/>
<dbReference type="OrthoDB" id="4848740at2759"/>
<dbReference type="PANTHER" id="PTHR38123:SF6">
    <property type="entry name" value="CELL WALL SERINE-THREONINE-RICH GALACTOMANNOPROTEIN MP1 (AFU_ORTHOLOGUE AFUA_4G03240)"/>
    <property type="match status" value="1"/>
</dbReference>
<sequence>MKLSAVAGVACGCLGVVADLKTIQSSFVNIQTATSTLNGAIMGVNANPASAMAIAPAAKGVEDALAKARDDVGATDPITLADDPVLQSTALGLSSTVKITIMSMMLQRPMLDQVSATPQVLQTLMNQDMLAGQLGMNVLAKLPPEGIPGAQMAFGGAAGSIKLGISMLSQAAPPAGQMPAMGAMPAPGGMAKPPPAAKQPASPAERPAQAPAQGNTTAPRSNTTAAARETLTKPTKLRFRAKK</sequence>
<dbReference type="PANTHER" id="PTHR38123">
    <property type="entry name" value="CELL WALL SERINE-THREONINE-RICH GALACTOMANNOPROTEIN MP1 (AFU_ORTHOLOGUE AFUA_4G03240)"/>
    <property type="match status" value="1"/>
</dbReference>